<evidence type="ECO:0000313" key="2">
    <source>
        <dbReference type="Proteomes" id="UP000460561"/>
    </source>
</evidence>
<protein>
    <submittedName>
        <fullName evidence="1">SH3 domain-containing protein</fullName>
    </submittedName>
</protein>
<proteinExistence type="predicted"/>
<dbReference type="AlphaFoldDB" id="A0A845A8W8"/>
<name>A0A845A8W8_9SPHN</name>
<dbReference type="Proteomes" id="UP000460561">
    <property type="component" value="Unassembled WGS sequence"/>
</dbReference>
<comment type="caution">
    <text evidence="1">The sequence shown here is derived from an EMBL/GenBank/DDBJ whole genome shotgun (WGS) entry which is preliminary data.</text>
</comment>
<evidence type="ECO:0000313" key="1">
    <source>
        <dbReference type="EMBL" id="MXP25693.1"/>
    </source>
</evidence>
<sequence>MLAGAVPKPDPQSLPLRGDLAHIALAGRYFVPHYAVPQPRIVMPGGARLMSAPSDTASEICTLMEGDSFELLDISAGWGWGCLGPQGPVGYVHLDHLEPLS</sequence>
<organism evidence="1 2">
    <name type="scientific">Altericroceibacterium indicum</name>
    <dbReference type="NCBI Taxonomy" id="374177"/>
    <lineage>
        <taxon>Bacteria</taxon>
        <taxon>Pseudomonadati</taxon>
        <taxon>Pseudomonadota</taxon>
        <taxon>Alphaproteobacteria</taxon>
        <taxon>Sphingomonadales</taxon>
        <taxon>Erythrobacteraceae</taxon>
        <taxon>Altericroceibacterium</taxon>
    </lineage>
</organism>
<keyword evidence="2" id="KW-1185">Reference proteome</keyword>
<dbReference type="EMBL" id="WTYQ01000002">
    <property type="protein sequence ID" value="MXP25693.1"/>
    <property type="molecule type" value="Genomic_DNA"/>
</dbReference>
<gene>
    <name evidence="1" type="ORF">GRI39_06510</name>
</gene>
<dbReference type="OrthoDB" id="9813368at2"/>
<accession>A0A845A8W8</accession>
<reference evidence="1 2" key="1">
    <citation type="submission" date="2019-12" db="EMBL/GenBank/DDBJ databases">
        <title>Genomic-based taxomic classification of the family Erythrobacteraceae.</title>
        <authorList>
            <person name="Xu L."/>
        </authorList>
    </citation>
    <scope>NUCLEOTIDE SEQUENCE [LARGE SCALE GENOMIC DNA]</scope>
    <source>
        <strain evidence="1 2">DSM 18604</strain>
    </source>
</reference>